<dbReference type="InterPro" id="IPR024047">
    <property type="entry name" value="MM3350-like_sf"/>
</dbReference>
<organism evidence="3 4">
    <name type="scientific">Sphaerochaeta pleomorpha (strain ATCC BAA-1885 / DSM 22778 / Grapes)</name>
    <dbReference type="NCBI Taxonomy" id="158190"/>
    <lineage>
        <taxon>Bacteria</taxon>
        <taxon>Pseudomonadati</taxon>
        <taxon>Spirochaetota</taxon>
        <taxon>Spirochaetia</taxon>
        <taxon>Spirochaetales</taxon>
        <taxon>Sphaerochaetaceae</taxon>
        <taxon>Sphaerochaeta</taxon>
    </lineage>
</organism>
<dbReference type="InterPro" id="IPR053864">
    <property type="entry name" value="DUF6933"/>
</dbReference>
<dbReference type="RefSeq" id="WP_014269791.1">
    <property type="nucleotide sequence ID" value="NC_016633.1"/>
</dbReference>
<sequence length="365" mass="42882">MKYQCTKAMLDNLGEKSGDLLPRTGDEDSFFAWHVNYCIWNRHKVVMAMNNLTHYCVFLYRLKPKDMARIEALLQEAIKRAFLMEGVSEKMIRRYFEMAGDVGYSQSANRSMTSKMNALVRDAQFNARFLDEKTIFQSALSLRCSRMYRDRQDRLKICQVFQMAMQDICGLEGNLQAVVPSLQVSVTLELEHENVFRRLIVPSCISFFQFHTILQEIFEWQNCHLHEFSLGNNDKITMDDFDDEIGLYGDGIQIREESHVLLKDVFPEKKSCTYLYDFGDSWQHEIIFEREITGSTLHATLLEMIGQAPPEDSGGPYGYEQNLACLKDREDPAYEETLQWVTWRTGYRYFYQYKKDKLPVDLYIW</sequence>
<evidence type="ECO:0000313" key="4">
    <source>
        <dbReference type="Proteomes" id="UP000005632"/>
    </source>
</evidence>
<dbReference type="SUPFAM" id="SSF159941">
    <property type="entry name" value="MM3350-like"/>
    <property type="match status" value="1"/>
</dbReference>
<evidence type="ECO:0000313" key="3">
    <source>
        <dbReference type="EMBL" id="AEV28942.1"/>
    </source>
</evidence>
<dbReference type="STRING" id="158190.SpiGrapes_1122"/>
<dbReference type="HOGENOM" id="CLU_064304_0_0_12"/>
<dbReference type="Proteomes" id="UP000005632">
    <property type="component" value="Chromosome"/>
</dbReference>
<keyword evidence="4" id="KW-1185">Reference proteome</keyword>
<dbReference type="KEGG" id="sgp:SpiGrapes_1122"/>
<dbReference type="EMBL" id="CP003155">
    <property type="protein sequence ID" value="AEV28942.1"/>
    <property type="molecule type" value="Genomic_DNA"/>
</dbReference>
<dbReference type="OrthoDB" id="354079at2"/>
<feature type="domain" description="Plasmid pRiA4b Orf3-like" evidence="1">
    <location>
        <begin position="182"/>
        <end position="342"/>
    </location>
</feature>
<dbReference type="eggNOG" id="COG3012">
    <property type="taxonomic scope" value="Bacteria"/>
</dbReference>
<dbReference type="Pfam" id="PF22016">
    <property type="entry name" value="DUF6933"/>
    <property type="match status" value="1"/>
</dbReference>
<evidence type="ECO:0000259" key="1">
    <source>
        <dbReference type="Pfam" id="PF07929"/>
    </source>
</evidence>
<dbReference type="AlphaFoldDB" id="G8QS81"/>
<evidence type="ECO:0000259" key="2">
    <source>
        <dbReference type="Pfam" id="PF22016"/>
    </source>
</evidence>
<accession>G8QS81</accession>
<gene>
    <name evidence="3" type="ordered locus">SpiGrapes_1122</name>
</gene>
<dbReference type="PANTHER" id="PTHR41878:SF1">
    <property type="entry name" value="TNPR PROTEIN"/>
    <property type="match status" value="1"/>
</dbReference>
<dbReference type="Pfam" id="PF07929">
    <property type="entry name" value="PRiA4_ORF3"/>
    <property type="match status" value="1"/>
</dbReference>
<name>G8QS81_SPHPG</name>
<protein>
    <submittedName>
        <fullName evidence="3">Plasmid pRiA4b ORF-3-like protein</fullName>
    </submittedName>
</protein>
<dbReference type="InterPro" id="IPR012912">
    <property type="entry name" value="Plasmid_pRiA4b_Orf3-like"/>
</dbReference>
<proteinExistence type="predicted"/>
<reference evidence="3 4" key="1">
    <citation type="submission" date="2011-11" db="EMBL/GenBank/DDBJ databases">
        <title>Complete sequence of Spirochaeta sp. grapes.</title>
        <authorList>
            <consortium name="US DOE Joint Genome Institute"/>
            <person name="Lucas S."/>
            <person name="Han J."/>
            <person name="Lapidus A."/>
            <person name="Cheng J.-F."/>
            <person name="Goodwin L."/>
            <person name="Pitluck S."/>
            <person name="Peters L."/>
            <person name="Ovchinnikova G."/>
            <person name="Munk A.C."/>
            <person name="Detter J.C."/>
            <person name="Han C."/>
            <person name="Tapia R."/>
            <person name="Land M."/>
            <person name="Hauser L."/>
            <person name="Kyrpides N."/>
            <person name="Ivanova N."/>
            <person name="Pagani I."/>
            <person name="Ritalahtilisa K."/>
            <person name="Loeffler F."/>
            <person name="Woyke T."/>
        </authorList>
    </citation>
    <scope>NUCLEOTIDE SEQUENCE [LARGE SCALE GENOMIC DNA]</scope>
    <source>
        <strain evidence="4">ATCC BAA-1885 / DSM 22778 / Grapes</strain>
    </source>
</reference>
<dbReference type="Gene3D" id="3.10.290.30">
    <property type="entry name" value="MM3350-like"/>
    <property type="match status" value="1"/>
</dbReference>
<feature type="domain" description="DUF6933" evidence="2">
    <location>
        <begin position="4"/>
        <end position="149"/>
    </location>
</feature>
<dbReference type="PANTHER" id="PTHR41878">
    <property type="entry name" value="LEXA REPRESSOR-RELATED"/>
    <property type="match status" value="1"/>
</dbReference>